<gene>
    <name evidence="9" type="ORF">ODALV1_LOCUS30070</name>
</gene>
<keyword evidence="5" id="KW-0539">Nucleus</keyword>
<evidence type="ECO:0000256" key="1">
    <source>
        <dbReference type="ARBA" id="ARBA00004123"/>
    </source>
</evidence>
<feature type="domain" description="BHLH" evidence="7">
    <location>
        <begin position="105"/>
        <end position="160"/>
    </location>
</feature>
<evidence type="ECO:0008006" key="11">
    <source>
        <dbReference type="Google" id="ProtNLM"/>
    </source>
</evidence>
<protein>
    <recommendedName>
        <fullName evidence="11">Hairy/enhancer-of-split related with YRPW motif protein</fullName>
    </recommendedName>
</protein>
<dbReference type="PROSITE" id="PS51054">
    <property type="entry name" value="ORANGE"/>
    <property type="match status" value="1"/>
</dbReference>
<evidence type="ECO:0000256" key="3">
    <source>
        <dbReference type="ARBA" id="ARBA00023125"/>
    </source>
</evidence>
<accession>A0ABP1S6H7</accession>
<keyword evidence="10" id="KW-1185">Reference proteome</keyword>
<feature type="region of interest" description="Disordered" evidence="6">
    <location>
        <begin position="87"/>
        <end position="106"/>
    </location>
</feature>
<comment type="caution">
    <text evidence="9">The sequence shown here is derived from an EMBL/GenBank/DDBJ whole genome shotgun (WGS) entry which is preliminary data.</text>
</comment>
<name>A0ABP1S6H7_9HEXA</name>
<comment type="subcellular location">
    <subcellularLocation>
        <location evidence="1">Nucleus</location>
    </subcellularLocation>
</comment>
<feature type="compositionally biased region" description="Polar residues" evidence="6">
    <location>
        <begin position="281"/>
        <end position="315"/>
    </location>
</feature>
<dbReference type="InterPro" id="IPR050370">
    <property type="entry name" value="HES_HEY"/>
</dbReference>
<dbReference type="SMART" id="SM00511">
    <property type="entry name" value="ORANGE"/>
    <property type="match status" value="1"/>
</dbReference>
<keyword evidence="4" id="KW-0804">Transcription</keyword>
<evidence type="ECO:0000256" key="5">
    <source>
        <dbReference type="ARBA" id="ARBA00023242"/>
    </source>
</evidence>
<feature type="region of interest" description="Disordered" evidence="6">
    <location>
        <begin position="34"/>
        <end position="63"/>
    </location>
</feature>
<dbReference type="Gene3D" id="6.10.250.980">
    <property type="match status" value="1"/>
</dbReference>
<dbReference type="Pfam" id="PF07527">
    <property type="entry name" value="Hairy_orange"/>
    <property type="match status" value="1"/>
</dbReference>
<evidence type="ECO:0000256" key="2">
    <source>
        <dbReference type="ARBA" id="ARBA00023015"/>
    </source>
</evidence>
<dbReference type="InterPro" id="IPR011598">
    <property type="entry name" value="bHLH_dom"/>
</dbReference>
<evidence type="ECO:0000256" key="6">
    <source>
        <dbReference type="SAM" id="MobiDB-lite"/>
    </source>
</evidence>
<dbReference type="EMBL" id="CAXLJM020000160">
    <property type="protein sequence ID" value="CAL8144081.1"/>
    <property type="molecule type" value="Genomic_DNA"/>
</dbReference>
<feature type="compositionally biased region" description="Polar residues" evidence="6">
    <location>
        <begin position="359"/>
        <end position="374"/>
    </location>
</feature>
<keyword evidence="2" id="KW-0805">Transcription regulation</keyword>
<organism evidence="9 10">
    <name type="scientific">Orchesella dallaii</name>
    <dbReference type="NCBI Taxonomy" id="48710"/>
    <lineage>
        <taxon>Eukaryota</taxon>
        <taxon>Metazoa</taxon>
        <taxon>Ecdysozoa</taxon>
        <taxon>Arthropoda</taxon>
        <taxon>Hexapoda</taxon>
        <taxon>Collembola</taxon>
        <taxon>Entomobryomorpha</taxon>
        <taxon>Entomobryoidea</taxon>
        <taxon>Orchesellidae</taxon>
        <taxon>Orchesellinae</taxon>
        <taxon>Orchesella</taxon>
    </lineage>
</organism>
<dbReference type="InterPro" id="IPR036638">
    <property type="entry name" value="HLH_DNA-bd_sf"/>
</dbReference>
<dbReference type="SUPFAM" id="SSF47459">
    <property type="entry name" value="HLH, helix-loop-helix DNA-binding domain"/>
    <property type="match status" value="1"/>
</dbReference>
<evidence type="ECO:0000313" key="10">
    <source>
        <dbReference type="Proteomes" id="UP001642540"/>
    </source>
</evidence>
<evidence type="ECO:0000313" key="9">
    <source>
        <dbReference type="EMBL" id="CAL8144081.1"/>
    </source>
</evidence>
<evidence type="ECO:0000259" key="8">
    <source>
        <dbReference type="PROSITE" id="PS51054"/>
    </source>
</evidence>
<dbReference type="SMART" id="SM00353">
    <property type="entry name" value="HLH"/>
    <property type="match status" value="1"/>
</dbReference>
<keyword evidence="3" id="KW-0238">DNA-binding</keyword>
<feature type="region of interest" description="Disordered" evidence="6">
    <location>
        <begin position="245"/>
        <end position="374"/>
    </location>
</feature>
<dbReference type="Gene3D" id="4.10.280.10">
    <property type="entry name" value="Helix-loop-helix DNA-binding domain"/>
    <property type="match status" value="1"/>
</dbReference>
<reference evidence="9 10" key="1">
    <citation type="submission" date="2024-08" db="EMBL/GenBank/DDBJ databases">
        <authorList>
            <person name="Cucini C."/>
            <person name="Frati F."/>
        </authorList>
    </citation>
    <scope>NUCLEOTIDE SEQUENCE [LARGE SCALE GENOMIC DNA]</scope>
</reference>
<sequence>MQQSSVVSFSNLGKIESFHHHFPSAAVPVTASEYPSHHHLHHHPHSPVVVKSEHSPPPQHHLHHYQPTVNMAKRALSDSDCDDLFSDTKESCMTPPGSDTGASISRKKRRGIIEKRRRDRINNSLTELRRLVPTAFEKQGSAKLEKAEILQMTVDHLKMLHAKGLDALAYDPHKFAMDYHSIGFRECAAEVARYLVTVEGMDIQDPLRLRLMSHLQCFAAQRELANKQASASSWGLNPLTPNHSYPIPTHHHLTNSTNTGGLPVAPPLQPGQHPSLMEAASPTNTNHGNYLSSSSNHTSPTMPTDQLGNNNSNQLSAASHPGGHHHPMGAATTNAHQRSPLYHHQASHHLQSRDYPAQHPTSNAANPMTSSPYGMTQANSAYQVQSGKPYRPWGAELAY</sequence>
<dbReference type="PANTHER" id="PTHR10985">
    <property type="entry name" value="BASIC HELIX-LOOP-HELIX TRANSCRIPTION FACTOR, HES-RELATED"/>
    <property type="match status" value="1"/>
</dbReference>
<evidence type="ECO:0000256" key="4">
    <source>
        <dbReference type="ARBA" id="ARBA00023163"/>
    </source>
</evidence>
<dbReference type="Pfam" id="PF00010">
    <property type="entry name" value="HLH"/>
    <property type="match status" value="1"/>
</dbReference>
<dbReference type="CDD" id="cd19748">
    <property type="entry name" value="bHLH-O_HEY1"/>
    <property type="match status" value="1"/>
</dbReference>
<feature type="domain" description="Orange" evidence="8">
    <location>
        <begin position="179"/>
        <end position="215"/>
    </location>
</feature>
<dbReference type="Proteomes" id="UP001642540">
    <property type="component" value="Unassembled WGS sequence"/>
</dbReference>
<dbReference type="SUPFAM" id="SSF158457">
    <property type="entry name" value="Orange domain-like"/>
    <property type="match status" value="1"/>
</dbReference>
<evidence type="ECO:0000259" key="7">
    <source>
        <dbReference type="PROSITE" id="PS50888"/>
    </source>
</evidence>
<dbReference type="InterPro" id="IPR003650">
    <property type="entry name" value="Orange_dom"/>
</dbReference>
<dbReference type="PROSITE" id="PS50888">
    <property type="entry name" value="BHLH"/>
    <property type="match status" value="1"/>
</dbReference>
<proteinExistence type="predicted"/>